<dbReference type="SUPFAM" id="SSF81296">
    <property type="entry name" value="E set domains"/>
    <property type="match status" value="1"/>
</dbReference>
<dbReference type="InterPro" id="IPR053331">
    <property type="entry name" value="EGF-like_comC"/>
</dbReference>
<feature type="domain" description="MRH" evidence="8">
    <location>
        <begin position="26"/>
        <end position="182"/>
    </location>
</feature>
<dbReference type="SMART" id="SM00181">
    <property type="entry name" value="EGF"/>
    <property type="match status" value="10"/>
</dbReference>
<comment type="caution">
    <text evidence="9">The sequence shown here is derived from an EMBL/GenBank/DDBJ whole genome shotgun (WGS) entry which is preliminary data.</text>
</comment>
<feature type="chain" id="PRO_5043019208" description="EGF-like domain-containing protein" evidence="6">
    <location>
        <begin position="25"/>
        <end position="853"/>
    </location>
</feature>
<evidence type="ECO:0000256" key="1">
    <source>
        <dbReference type="ARBA" id="ARBA00022729"/>
    </source>
</evidence>
<evidence type="ECO:0000256" key="6">
    <source>
        <dbReference type="SAM" id="SignalP"/>
    </source>
</evidence>
<dbReference type="PANTHER" id="PTHR24032:SF14">
    <property type="entry name" value="EGF-LIKE DOMAIN-CONTAINING PROTEIN-RELATED"/>
    <property type="match status" value="1"/>
</dbReference>
<comment type="caution">
    <text evidence="4">Lacks conserved residue(s) required for the propagation of feature annotation.</text>
</comment>
<dbReference type="PROSITE" id="PS50026">
    <property type="entry name" value="EGF_3"/>
    <property type="match status" value="3"/>
</dbReference>
<evidence type="ECO:0000313" key="9">
    <source>
        <dbReference type="EMBL" id="KAK5583911.1"/>
    </source>
</evidence>
<evidence type="ECO:0000259" key="7">
    <source>
        <dbReference type="PROSITE" id="PS50026"/>
    </source>
</evidence>
<evidence type="ECO:0008006" key="11">
    <source>
        <dbReference type="Google" id="ProtNLM"/>
    </source>
</evidence>
<dbReference type="InterPro" id="IPR013111">
    <property type="entry name" value="EGF_extracell"/>
</dbReference>
<keyword evidence="5" id="KW-0472">Membrane</keyword>
<evidence type="ECO:0000313" key="10">
    <source>
        <dbReference type="Proteomes" id="UP001344447"/>
    </source>
</evidence>
<evidence type="ECO:0000256" key="3">
    <source>
        <dbReference type="ARBA" id="ARBA00023180"/>
    </source>
</evidence>
<evidence type="ECO:0000259" key="8">
    <source>
        <dbReference type="PROSITE" id="PS51914"/>
    </source>
</evidence>
<feature type="domain" description="EGF-like" evidence="7">
    <location>
        <begin position="298"/>
        <end position="331"/>
    </location>
</feature>
<feature type="domain" description="EGF-like" evidence="7">
    <location>
        <begin position="588"/>
        <end position="622"/>
    </location>
</feature>
<sequence>MLNFNKYHIFSLFFFLLFFSNVNSQTDCIYKGSGDGYNININAYQLQNYKASNGSNIYTEFFFYNYMRFKLDYCNNPRYCGSYNYPNLLCGIPVKNYTENSFDRAWMEFDGTISRNVSYSASGVKLSYVSSYTYYLCEYGVHSTIQFKCDRSINGANATVNHNLIGTCFIELTIYSSYFCQTCPNCPTTHGTCNQMNGWCDCDTYTKGINCDQLNVNISSIVGPTNIGGNVTIFGDFSNIYSNSNSIKINIGTLSCNSVYFTPNTSQITCIVGAGQSFQKMTFSDGNGLSSTYDGFYYKVLCSNDCIPGGRCNDIIGTCVCNDEALGIDCKTLNLHLTSVNQTFVSGGQVFLNGDFSKVNHLALNVEIGGQQCIDPKLNSLFTILQCKIGAGEGIKNITITSGKLSFTKDGAFQYQYYTCQNSCSPPHGSCNIYNGECVCDNETFGNNCQFIQCPLNCSTASRGACDGNTGKCICNNKYTGDACQFIQCPLNCSTPLRGTCDDNTGICVCDNKYSGDACQFTLCPLNCSAPHGNCDQNTGICSCNNKFSGIGCEISECPLNCSTPHGTCNVNTGVCSCNNKYSGNGCEISECPLNCSTPHGTCNVNTGICTCDNKYSGDGCEITECPLNCSTPHGTCNVNTGICTCDNKHSGDGCEITECPLNCSPPNGTCNVNTGICTCDNKHSGNGCEITECPIGCSTKHGSCDSKVGLCKCDTQTKGLLCEESRLLIESADSTNSNGGTTTIIGYFGTPTSLLTIKIGDSNCTNIKVINETTLMCDIGEGDGIHNVTIIDDDLSYTAINLFQYVNHKKEISKISGGAIAGITIGCVAGISLLGAGGYYQYRRNKKVKLFI</sequence>
<reference evidence="9 10" key="1">
    <citation type="submission" date="2023-11" db="EMBL/GenBank/DDBJ databases">
        <title>Dfirmibasis_genome.</title>
        <authorList>
            <person name="Edelbroek B."/>
            <person name="Kjellin J."/>
            <person name="Jerlstrom-Hultqvist J."/>
            <person name="Soderbom F."/>
        </authorList>
    </citation>
    <scope>NUCLEOTIDE SEQUENCE [LARGE SCALE GENOMIC DNA]</scope>
    <source>
        <strain evidence="9 10">TNS-C-14</strain>
    </source>
</reference>
<name>A0AAN7YZB2_9MYCE</name>
<feature type="domain" description="EGF-like" evidence="7">
    <location>
        <begin position="656"/>
        <end position="690"/>
    </location>
</feature>
<feature type="disulfide bond" evidence="4">
    <location>
        <begin position="612"/>
        <end position="621"/>
    </location>
</feature>
<dbReference type="Pfam" id="PF18720">
    <property type="entry name" value="EGF_Tenascin"/>
    <property type="match status" value="1"/>
</dbReference>
<proteinExistence type="predicted"/>
<dbReference type="Gene3D" id="2.10.25.10">
    <property type="entry name" value="Laminin"/>
    <property type="match status" value="4"/>
</dbReference>
<organism evidence="9 10">
    <name type="scientific">Dictyostelium firmibasis</name>
    <dbReference type="NCBI Taxonomy" id="79012"/>
    <lineage>
        <taxon>Eukaryota</taxon>
        <taxon>Amoebozoa</taxon>
        <taxon>Evosea</taxon>
        <taxon>Eumycetozoa</taxon>
        <taxon>Dictyostelia</taxon>
        <taxon>Dictyosteliales</taxon>
        <taxon>Dictyosteliaceae</taxon>
        <taxon>Dictyostelium</taxon>
    </lineage>
</organism>
<keyword evidence="4" id="KW-0245">EGF-like domain</keyword>
<dbReference type="Pfam" id="PF07974">
    <property type="entry name" value="EGF_2"/>
    <property type="match status" value="1"/>
</dbReference>
<keyword evidence="3" id="KW-0325">Glycoprotein</keyword>
<dbReference type="AlphaFoldDB" id="A0AAN7YZB2"/>
<protein>
    <recommendedName>
        <fullName evidence="11">EGF-like domain-containing protein</fullName>
    </recommendedName>
</protein>
<dbReference type="PRINTS" id="PR00011">
    <property type="entry name" value="EGFLAMININ"/>
</dbReference>
<feature type="disulfide bond" evidence="4">
    <location>
        <begin position="321"/>
        <end position="330"/>
    </location>
</feature>
<accession>A0AAN7YZB2</accession>
<keyword evidence="1 6" id="KW-0732">Signal</keyword>
<dbReference type="PROSITE" id="PS00022">
    <property type="entry name" value="EGF_1"/>
    <property type="match status" value="5"/>
</dbReference>
<dbReference type="Proteomes" id="UP001344447">
    <property type="component" value="Unassembled WGS sequence"/>
</dbReference>
<feature type="signal peptide" evidence="6">
    <location>
        <begin position="1"/>
        <end position="24"/>
    </location>
</feature>
<evidence type="ECO:0000256" key="2">
    <source>
        <dbReference type="ARBA" id="ARBA00023157"/>
    </source>
</evidence>
<feature type="transmembrane region" description="Helical" evidence="5">
    <location>
        <begin position="820"/>
        <end position="841"/>
    </location>
</feature>
<dbReference type="InterPro" id="IPR041161">
    <property type="entry name" value="EGF_Tenascin"/>
</dbReference>
<feature type="disulfide bond" evidence="4">
    <location>
        <begin position="302"/>
        <end position="312"/>
    </location>
</feature>
<evidence type="ECO:0000256" key="4">
    <source>
        <dbReference type="PROSITE-ProRule" id="PRU00076"/>
    </source>
</evidence>
<gene>
    <name evidence="9" type="ORF">RB653_005516</name>
</gene>
<dbReference type="InterPro" id="IPR044865">
    <property type="entry name" value="MRH_dom"/>
</dbReference>
<dbReference type="InterPro" id="IPR014756">
    <property type="entry name" value="Ig_E-set"/>
</dbReference>
<keyword evidence="10" id="KW-1185">Reference proteome</keyword>
<keyword evidence="2 4" id="KW-1015">Disulfide bond</keyword>
<dbReference type="PROSITE" id="PS51914">
    <property type="entry name" value="MRH"/>
    <property type="match status" value="1"/>
</dbReference>
<dbReference type="InterPro" id="IPR000742">
    <property type="entry name" value="EGF"/>
</dbReference>
<dbReference type="PANTHER" id="PTHR24032">
    <property type="entry name" value="EGF-LIKE DOMAIN-CONTAINING PROTEIN-RELATED-RELATED"/>
    <property type="match status" value="1"/>
</dbReference>
<evidence type="ECO:0000256" key="5">
    <source>
        <dbReference type="SAM" id="Phobius"/>
    </source>
</evidence>
<keyword evidence="5" id="KW-0812">Transmembrane</keyword>
<keyword evidence="5" id="KW-1133">Transmembrane helix</keyword>
<dbReference type="Pfam" id="PF25024">
    <property type="entry name" value="EGF_TEN"/>
    <property type="match status" value="1"/>
</dbReference>
<feature type="disulfide bond" evidence="4">
    <location>
        <begin position="680"/>
        <end position="689"/>
    </location>
</feature>
<dbReference type="EMBL" id="JAVFKY010000001">
    <property type="protein sequence ID" value="KAK5583911.1"/>
    <property type="molecule type" value="Genomic_DNA"/>
</dbReference>